<reference evidence="2" key="1">
    <citation type="submission" date="2017-09" db="EMBL/GenBank/DDBJ databases">
        <authorList>
            <person name="Varghese N."/>
            <person name="Submissions S."/>
        </authorList>
    </citation>
    <scope>NUCLEOTIDE SEQUENCE [LARGE SCALE GENOMIC DNA]</scope>
    <source>
        <strain evidence="2">DSM 29961</strain>
    </source>
</reference>
<accession>A0A286G931</accession>
<sequence length="141" mass="16216">MIKKRYTAFLATRSAKRIGLLALLLLSFYLLYERKYGYEHFLIEDVRQPAFFTYEKDVRSRSYSQIKVHVTGEIKGRASVSVDACNDINSTNHYYTPRLKVVITGKVDTVMATQYYIGQACIKYRPRTAESGKLSIAVSIR</sequence>
<name>A0A286G931_9BACT</name>
<proteinExistence type="predicted"/>
<keyword evidence="2" id="KW-1185">Reference proteome</keyword>
<organism evidence="1 2">
    <name type="scientific">Spirosoma fluviale</name>
    <dbReference type="NCBI Taxonomy" id="1597977"/>
    <lineage>
        <taxon>Bacteria</taxon>
        <taxon>Pseudomonadati</taxon>
        <taxon>Bacteroidota</taxon>
        <taxon>Cytophagia</taxon>
        <taxon>Cytophagales</taxon>
        <taxon>Cytophagaceae</taxon>
        <taxon>Spirosoma</taxon>
    </lineage>
</organism>
<dbReference type="Proteomes" id="UP000219452">
    <property type="component" value="Unassembled WGS sequence"/>
</dbReference>
<gene>
    <name evidence="1" type="ORF">SAMN06269250_3791</name>
</gene>
<evidence type="ECO:0000313" key="2">
    <source>
        <dbReference type="Proteomes" id="UP000219452"/>
    </source>
</evidence>
<protein>
    <submittedName>
        <fullName evidence="1">Uncharacterized protein</fullName>
    </submittedName>
</protein>
<dbReference type="EMBL" id="OCNH01000003">
    <property type="protein sequence ID" value="SOD92087.1"/>
    <property type="molecule type" value="Genomic_DNA"/>
</dbReference>
<evidence type="ECO:0000313" key="1">
    <source>
        <dbReference type="EMBL" id="SOD92087.1"/>
    </source>
</evidence>
<dbReference type="AlphaFoldDB" id="A0A286G931"/>